<organism evidence="3 4">
    <name type="scientific">Neolewinella maritima</name>
    <dbReference type="NCBI Taxonomy" id="1383882"/>
    <lineage>
        <taxon>Bacteria</taxon>
        <taxon>Pseudomonadati</taxon>
        <taxon>Bacteroidota</taxon>
        <taxon>Saprospiria</taxon>
        <taxon>Saprospirales</taxon>
        <taxon>Lewinellaceae</taxon>
        <taxon>Neolewinella</taxon>
    </lineage>
</organism>
<reference evidence="3" key="1">
    <citation type="submission" date="2021-12" db="EMBL/GenBank/DDBJ databases">
        <authorList>
            <person name="Rodrigo-Torres L."/>
            <person name="Arahal R. D."/>
            <person name="Lucena T."/>
        </authorList>
    </citation>
    <scope>NUCLEOTIDE SEQUENCE</scope>
    <source>
        <strain evidence="3">CECT 8419</strain>
    </source>
</reference>
<feature type="domain" description="Beta-lactamase-related" evidence="2">
    <location>
        <begin position="39"/>
        <end position="390"/>
    </location>
</feature>
<protein>
    <recommendedName>
        <fullName evidence="2">Beta-lactamase-related domain-containing protein</fullName>
    </recommendedName>
</protein>
<proteinExistence type="predicted"/>
<name>A0ABN8FAF0_9BACT</name>
<feature type="chain" id="PRO_5047121670" description="Beta-lactamase-related domain-containing protein" evidence="1">
    <location>
        <begin position="20"/>
        <end position="401"/>
    </location>
</feature>
<keyword evidence="4" id="KW-1185">Reference proteome</keyword>
<dbReference type="InterPro" id="IPR001466">
    <property type="entry name" value="Beta-lactam-related"/>
</dbReference>
<dbReference type="SUPFAM" id="SSF56601">
    <property type="entry name" value="beta-lactamase/transpeptidase-like"/>
    <property type="match status" value="1"/>
</dbReference>
<evidence type="ECO:0000313" key="3">
    <source>
        <dbReference type="EMBL" id="CAH1002244.1"/>
    </source>
</evidence>
<keyword evidence="1" id="KW-0732">Signal</keyword>
<dbReference type="Gene3D" id="3.40.710.10">
    <property type="entry name" value="DD-peptidase/beta-lactamase superfamily"/>
    <property type="match status" value="1"/>
</dbReference>
<evidence type="ECO:0000259" key="2">
    <source>
        <dbReference type="Pfam" id="PF00144"/>
    </source>
</evidence>
<dbReference type="EMBL" id="CAKLPZ010000004">
    <property type="protein sequence ID" value="CAH1002244.1"/>
    <property type="molecule type" value="Genomic_DNA"/>
</dbReference>
<sequence length="401" mass="44143">MRHYLIVFLCCVFLAPATAQQAATAGLSEAGLERYTDWLEGEIEEGRLPMAEAMIYRNGSLGYHKVLGVSDLETAKTLEENQVYHLMSMTKPIISVAFMMLYEEGHFRLTDPVAQYLPEFADLNVAQNTTEGVGVATDTASSPVTIQQVLSHTGGFSHGLSGSKLDNEIAMALYYMPHADIASRVSKLATLPLVGQPGAQWYYSTSPDILARLIEVFSGQTVIEYLSSELFEPLGMKDTGYNIPESETARLVTNHDLQNGTIVKAARQLPSAGNTVYGGSFGLYSTASDYLRFTRMLLNGGELEGVRYLSPKTVELMTMNHVGDMREQGQGFGLGFGVVTDVAASGTLGSEGMYYWNGAYSTFFFIDPEENMIAILMSQRSPYSNFHESMLRQMVYQAIEK</sequence>
<dbReference type="Pfam" id="PF00144">
    <property type="entry name" value="Beta-lactamase"/>
    <property type="match status" value="1"/>
</dbReference>
<evidence type="ECO:0000256" key="1">
    <source>
        <dbReference type="SAM" id="SignalP"/>
    </source>
</evidence>
<dbReference type="RefSeq" id="WP_238752114.1">
    <property type="nucleotide sequence ID" value="NZ_CAKLPZ010000004.1"/>
</dbReference>
<dbReference type="PANTHER" id="PTHR43283">
    <property type="entry name" value="BETA-LACTAMASE-RELATED"/>
    <property type="match status" value="1"/>
</dbReference>
<dbReference type="InterPro" id="IPR012338">
    <property type="entry name" value="Beta-lactam/transpept-like"/>
</dbReference>
<dbReference type="Proteomes" id="UP000837803">
    <property type="component" value="Unassembled WGS sequence"/>
</dbReference>
<evidence type="ECO:0000313" key="4">
    <source>
        <dbReference type="Proteomes" id="UP000837803"/>
    </source>
</evidence>
<dbReference type="PANTHER" id="PTHR43283:SF3">
    <property type="entry name" value="BETA-LACTAMASE FAMILY PROTEIN (AFU_ORTHOLOGUE AFUA_5G07500)"/>
    <property type="match status" value="1"/>
</dbReference>
<gene>
    <name evidence="3" type="ORF">LEM8419_03162</name>
</gene>
<dbReference type="InterPro" id="IPR050789">
    <property type="entry name" value="Diverse_Enzym_Activities"/>
</dbReference>
<feature type="signal peptide" evidence="1">
    <location>
        <begin position="1"/>
        <end position="19"/>
    </location>
</feature>
<accession>A0ABN8FAF0</accession>
<comment type="caution">
    <text evidence="3">The sequence shown here is derived from an EMBL/GenBank/DDBJ whole genome shotgun (WGS) entry which is preliminary data.</text>
</comment>